<evidence type="ECO:0000313" key="1">
    <source>
        <dbReference type="EMBL" id="SEF78132.1"/>
    </source>
</evidence>
<dbReference type="RefSeq" id="WP_103912882.1">
    <property type="nucleotide sequence ID" value="NZ_FNUS01000001.1"/>
</dbReference>
<sequence length="269" mass="31320">MKRLLILLFFPFIAQLHAQIFGGEIFLKDNSNLYLNQIYVTNLETQKTVLADFNGDFQLEAKPGDIIRFTSIVTERKDVKVMPNMMISYRNLIELKLAYTDIEEVLIPNFKVSGNLRKDVLALRTDKKKDELEKAIGLPKPKGNGLPPQLPVAGFYGGGLTFSLESIYDILSGERKKQERYQEYEIMTRDITNIQKYFGDDYFIRLKIPQNLIPNFLQFVYSSDNLKYYLNNNNYEATQIYIEKYLPIYLVRLKNSNLQKIISQPITNE</sequence>
<accession>A0A1H5USN3</accession>
<dbReference type="OrthoDB" id="1271345at2"/>
<organism evidence="1 2">
    <name type="scientific">Halpernia humi</name>
    <dbReference type="NCBI Taxonomy" id="493375"/>
    <lineage>
        <taxon>Bacteria</taxon>
        <taxon>Pseudomonadati</taxon>
        <taxon>Bacteroidota</taxon>
        <taxon>Flavobacteriia</taxon>
        <taxon>Flavobacteriales</taxon>
        <taxon>Weeksellaceae</taxon>
        <taxon>Chryseobacterium group</taxon>
        <taxon>Halpernia</taxon>
    </lineage>
</organism>
<evidence type="ECO:0000313" key="2">
    <source>
        <dbReference type="Proteomes" id="UP000236738"/>
    </source>
</evidence>
<gene>
    <name evidence="1" type="ORF">SAMN05421847_0908</name>
</gene>
<proteinExistence type="predicted"/>
<dbReference type="EMBL" id="FNUS01000001">
    <property type="protein sequence ID" value="SEF78132.1"/>
    <property type="molecule type" value="Genomic_DNA"/>
</dbReference>
<dbReference type="Proteomes" id="UP000236738">
    <property type="component" value="Unassembled WGS sequence"/>
</dbReference>
<name>A0A1H5USN3_9FLAO</name>
<keyword evidence="2" id="KW-1185">Reference proteome</keyword>
<protein>
    <submittedName>
        <fullName evidence="1">Uncharacterized protein</fullName>
    </submittedName>
</protein>
<dbReference type="AlphaFoldDB" id="A0A1H5USN3"/>
<reference evidence="2" key="1">
    <citation type="submission" date="2016-10" db="EMBL/GenBank/DDBJ databases">
        <authorList>
            <person name="Varghese N."/>
            <person name="Submissions S."/>
        </authorList>
    </citation>
    <scope>NUCLEOTIDE SEQUENCE [LARGE SCALE GENOMIC DNA]</scope>
    <source>
        <strain evidence="2">DSM 21580</strain>
    </source>
</reference>